<dbReference type="Gene3D" id="1.10.287.70">
    <property type="match status" value="1"/>
</dbReference>
<evidence type="ECO:0000256" key="6">
    <source>
        <dbReference type="ARBA" id="ARBA00022967"/>
    </source>
</evidence>
<comment type="subcellular location">
    <subcellularLocation>
        <location evidence="1">Membrane</location>
        <topology evidence="1">Multi-pass membrane protein</topology>
    </subcellularLocation>
</comment>
<evidence type="ECO:0000256" key="1">
    <source>
        <dbReference type="ARBA" id="ARBA00004141"/>
    </source>
</evidence>
<evidence type="ECO:0000256" key="2">
    <source>
        <dbReference type="ARBA" id="ARBA00010581"/>
    </source>
</evidence>
<dbReference type="PANTHER" id="PTHR11403">
    <property type="entry name" value="CYTOCHROME C OXIDASE SUBUNIT III"/>
    <property type="match status" value="1"/>
</dbReference>
<proteinExistence type="inferred from homology"/>
<evidence type="ECO:0000259" key="12">
    <source>
        <dbReference type="PROSITE" id="PS50253"/>
    </source>
</evidence>
<comment type="similarity">
    <text evidence="2">Belongs to the cytochrome c oxidase subunit 3 family.</text>
</comment>
<feature type="transmembrane region" description="Helical" evidence="11">
    <location>
        <begin position="201"/>
        <end position="221"/>
    </location>
</feature>
<feature type="transmembrane region" description="Helical" evidence="11">
    <location>
        <begin position="40"/>
        <end position="60"/>
    </location>
</feature>
<name>B9JAP4_RHIR8</name>
<feature type="domain" description="Heme-copper oxidase subunit III family profile" evidence="12">
    <location>
        <begin position="26"/>
        <end position="303"/>
    </location>
</feature>
<keyword evidence="8 11" id="KW-0472">Membrane</keyword>
<evidence type="ECO:0000256" key="5">
    <source>
        <dbReference type="ARBA" id="ARBA00022692"/>
    </source>
</evidence>
<keyword evidence="6" id="KW-1278">Translocase</keyword>
<feature type="transmembrane region" description="Helical" evidence="11">
    <location>
        <begin position="72"/>
        <end position="93"/>
    </location>
</feature>
<dbReference type="SUPFAM" id="SSF81452">
    <property type="entry name" value="Cytochrome c oxidase subunit III-like"/>
    <property type="match status" value="1"/>
</dbReference>
<feature type="transmembrane region" description="Helical" evidence="11">
    <location>
        <begin position="282"/>
        <end position="302"/>
    </location>
</feature>
<dbReference type="Proteomes" id="UP000001600">
    <property type="component" value="Chromosome 1"/>
</dbReference>
<dbReference type="PANTHER" id="PTHR11403:SF7">
    <property type="entry name" value="CYTOCHROME C OXIDASE SUBUNIT 3"/>
    <property type="match status" value="1"/>
</dbReference>
<dbReference type="InterPro" id="IPR000298">
    <property type="entry name" value="Cyt_c_oxidase-like_su3"/>
</dbReference>
<evidence type="ECO:0000256" key="11">
    <source>
        <dbReference type="SAM" id="Phobius"/>
    </source>
</evidence>
<keyword evidence="5 11" id="KW-0812">Transmembrane</keyword>
<dbReference type="KEGG" id="ara:Arad_1232"/>
<dbReference type="STRING" id="311403.Arad_1232"/>
<evidence type="ECO:0000256" key="8">
    <source>
        <dbReference type="ARBA" id="ARBA00023136"/>
    </source>
</evidence>
<feature type="transmembrane region" description="Helical" evidence="11">
    <location>
        <begin position="169"/>
        <end position="189"/>
    </location>
</feature>
<dbReference type="Gene3D" id="1.20.120.80">
    <property type="entry name" value="Cytochrome c oxidase, subunit III, four-helix bundle"/>
    <property type="match status" value="1"/>
</dbReference>
<dbReference type="HOGENOM" id="CLU_044071_0_0_5"/>
<feature type="transmembrane region" description="Helical" evidence="11">
    <location>
        <begin position="113"/>
        <end position="134"/>
    </location>
</feature>
<dbReference type="GO" id="GO:0019646">
    <property type="term" value="P:aerobic electron transport chain"/>
    <property type="evidence" value="ECO:0007669"/>
    <property type="project" value="InterPro"/>
</dbReference>
<reference evidence="13 14" key="1">
    <citation type="journal article" date="2009" name="J. Bacteriol.">
        <title>Genome sequences of three Agrobacterium biovars help elucidate the evolution of multichromosome genomes in bacteria.</title>
        <authorList>
            <person name="Slater S.C."/>
            <person name="Goldman B.S."/>
            <person name="Goodner B."/>
            <person name="Setubal J.C."/>
            <person name="Farrand S.K."/>
            <person name="Nester E.W."/>
            <person name="Burr T.J."/>
            <person name="Banta L."/>
            <person name="Dickerman A.W."/>
            <person name="Paulsen I."/>
            <person name="Otten L."/>
            <person name="Suen G."/>
            <person name="Welch R."/>
            <person name="Almeida N.F."/>
            <person name="Arnold F."/>
            <person name="Burton O.T."/>
            <person name="Du Z."/>
            <person name="Ewing A."/>
            <person name="Godsy E."/>
            <person name="Heisel S."/>
            <person name="Houmiel K.L."/>
            <person name="Jhaveri J."/>
            <person name="Lu J."/>
            <person name="Miller N.M."/>
            <person name="Norton S."/>
            <person name="Chen Q."/>
            <person name="Phoolcharoen W."/>
            <person name="Ohlin V."/>
            <person name="Ondrusek D."/>
            <person name="Pride N."/>
            <person name="Stricklin S.L."/>
            <person name="Sun J."/>
            <person name="Wheeler C."/>
            <person name="Wilson L."/>
            <person name="Zhu H."/>
            <person name="Wood D.W."/>
        </authorList>
    </citation>
    <scope>NUCLEOTIDE SEQUENCE [LARGE SCALE GENOMIC DNA]</scope>
    <source>
        <strain evidence="14">K84 / ATCC BAA-868</strain>
    </source>
</reference>
<gene>
    <name evidence="13" type="primary">ctaE</name>
    <name evidence="13" type="ordered locus">Arad_1232</name>
</gene>
<dbReference type="eggNOG" id="COG1845">
    <property type="taxonomic scope" value="Bacteria"/>
</dbReference>
<feature type="transmembrane region" description="Helical" evidence="11">
    <location>
        <begin position="233"/>
        <end position="261"/>
    </location>
</feature>
<dbReference type="InterPro" id="IPR033945">
    <property type="entry name" value="Cyt_c_oxase_su3_dom"/>
</dbReference>
<dbReference type="GO" id="GO:0004129">
    <property type="term" value="F:cytochrome-c oxidase activity"/>
    <property type="evidence" value="ECO:0007669"/>
    <property type="project" value="UniProtKB-EC"/>
</dbReference>
<dbReference type="InterPro" id="IPR035973">
    <property type="entry name" value="Cyt_c_oxidase_su3-like_sf"/>
</dbReference>
<evidence type="ECO:0000256" key="7">
    <source>
        <dbReference type="ARBA" id="ARBA00022989"/>
    </source>
</evidence>
<dbReference type="InterPro" id="IPR013833">
    <property type="entry name" value="Cyt_c_oxidase_su3_a-hlx"/>
</dbReference>
<dbReference type="AlphaFoldDB" id="B9JAP4"/>
<organism evidence="13 14">
    <name type="scientific">Rhizobium rhizogenes (strain K84 / ATCC BAA-868)</name>
    <name type="common">Agrobacterium radiobacter</name>
    <dbReference type="NCBI Taxonomy" id="311403"/>
    <lineage>
        <taxon>Bacteria</taxon>
        <taxon>Pseudomonadati</taxon>
        <taxon>Pseudomonadota</taxon>
        <taxon>Alphaproteobacteria</taxon>
        <taxon>Hyphomicrobiales</taxon>
        <taxon>Rhizobiaceae</taxon>
        <taxon>Rhizobium/Agrobacterium group</taxon>
        <taxon>Rhizobium</taxon>
    </lineage>
</organism>
<dbReference type="Pfam" id="PF00510">
    <property type="entry name" value="COX3"/>
    <property type="match status" value="1"/>
</dbReference>
<dbReference type="CDD" id="cd01665">
    <property type="entry name" value="Cyt_c_Oxidase_III"/>
    <property type="match status" value="1"/>
</dbReference>
<sequence length="311" mass="35127">MLFGSAGSNMGKSHSGIADMAEAHQKKHDYHIIDPSPWPLLAAIGAFIITFGGVGFMRYLNGGSLHLFGLDWAHPWLFFIGLALILYVMYGWWSDTVKEAHEGAHTRVVSLHLRYGMIMFIASEVMFFVAWFWAYFDVSLFPNEAIQASRTAFLGGQFPPKGVEVLDPWHLPIYNTIILLLSGTTVTWAHHALLHNDRKSMIQGLTLTVLLGAFFSCVQAYEYAHAPFEFKNSIYGATFFMATGFHGFHVLIGTIFLLVCLIRAIKGDFTPKQHFGFEAAAWYWHFVDVVWLFLFFCIYIWGSWGAPIAHG</sequence>
<protein>
    <recommendedName>
        <fullName evidence="4">Cytochrome c oxidase subunit 3</fullName>
        <ecNumber evidence="3">7.1.1.9</ecNumber>
    </recommendedName>
    <alternativeName>
        <fullName evidence="9">Cytochrome aa3 subunit 3</fullName>
    </alternativeName>
    <alternativeName>
        <fullName evidence="10">Cytochrome c oxidase polypeptide III</fullName>
    </alternativeName>
</protein>
<evidence type="ECO:0000256" key="9">
    <source>
        <dbReference type="ARBA" id="ARBA00031400"/>
    </source>
</evidence>
<dbReference type="PROSITE" id="PS50253">
    <property type="entry name" value="COX3"/>
    <property type="match status" value="1"/>
</dbReference>
<dbReference type="FunFam" id="1.20.120.80:FF:000002">
    <property type="entry name" value="Cytochrome c oxidase subunit 3"/>
    <property type="match status" value="1"/>
</dbReference>
<dbReference type="EC" id="7.1.1.9" evidence="3"/>
<evidence type="ECO:0000313" key="14">
    <source>
        <dbReference type="Proteomes" id="UP000001600"/>
    </source>
</evidence>
<keyword evidence="7 11" id="KW-1133">Transmembrane helix</keyword>
<dbReference type="EMBL" id="CP000628">
    <property type="protein sequence ID" value="ACM25727.1"/>
    <property type="molecule type" value="Genomic_DNA"/>
</dbReference>
<evidence type="ECO:0000256" key="4">
    <source>
        <dbReference type="ARBA" id="ARBA00015944"/>
    </source>
</evidence>
<evidence type="ECO:0000256" key="10">
    <source>
        <dbReference type="ARBA" id="ARBA00031625"/>
    </source>
</evidence>
<dbReference type="InterPro" id="IPR024791">
    <property type="entry name" value="Cyt_c/ubiquinol_Oxase_su3"/>
</dbReference>
<dbReference type="GO" id="GO:0016020">
    <property type="term" value="C:membrane"/>
    <property type="evidence" value="ECO:0007669"/>
    <property type="project" value="UniProtKB-SubCell"/>
</dbReference>
<evidence type="ECO:0000256" key="3">
    <source>
        <dbReference type="ARBA" id="ARBA00012949"/>
    </source>
</evidence>
<evidence type="ECO:0000313" key="13">
    <source>
        <dbReference type="EMBL" id="ACM25727.1"/>
    </source>
</evidence>
<accession>B9JAP4</accession>